<evidence type="ECO:0000256" key="10">
    <source>
        <dbReference type="ARBA" id="ARBA00056575"/>
    </source>
</evidence>
<dbReference type="Pfam" id="PF03054">
    <property type="entry name" value="tRNA_Me_trans"/>
    <property type="match status" value="1"/>
</dbReference>
<dbReference type="CDD" id="cd01998">
    <property type="entry name" value="MnmA_TRMU-like"/>
    <property type="match status" value="1"/>
</dbReference>
<name>A0A926I7J5_9FIRM</name>
<feature type="domain" description="tRNA-specific 2-thiouridylase MnmA-like central" evidence="13">
    <location>
        <begin position="201"/>
        <end position="259"/>
    </location>
</feature>
<comment type="subcellular location">
    <subcellularLocation>
        <location evidence="11">Cytoplasm</location>
    </subcellularLocation>
</comment>
<evidence type="ECO:0000256" key="8">
    <source>
        <dbReference type="ARBA" id="ARBA00023157"/>
    </source>
</evidence>
<dbReference type="GO" id="GO:0005524">
    <property type="term" value="F:ATP binding"/>
    <property type="evidence" value="ECO:0007669"/>
    <property type="project" value="UniProtKB-KW"/>
</dbReference>
<keyword evidence="3 11" id="KW-0808">Transferase</keyword>
<feature type="active site" description="Cysteine persulfide intermediate" evidence="11">
    <location>
        <position position="188"/>
    </location>
</feature>
<dbReference type="InterPro" id="IPR014729">
    <property type="entry name" value="Rossmann-like_a/b/a_fold"/>
</dbReference>
<evidence type="ECO:0000256" key="5">
    <source>
        <dbReference type="ARBA" id="ARBA00022741"/>
    </source>
</evidence>
<dbReference type="Gene3D" id="2.40.30.10">
    <property type="entry name" value="Translation factors"/>
    <property type="match status" value="1"/>
</dbReference>
<dbReference type="GO" id="GO:0103016">
    <property type="term" value="F:tRNA-uridine 2-sulfurtransferase activity"/>
    <property type="evidence" value="ECO:0007669"/>
    <property type="project" value="UniProtKB-EC"/>
</dbReference>
<sequence length="342" mass="37815">MEKKKVLVALSGGVDSSVCVHLLKQAGYEVGAVVLKMSPAHEGTVEDARRSAEEQGIPLVVKDMSEPFQKEVVSYFVSEYQRGRTPNPCIVCNPLVKFKALIDTADEEGYDFVATGHYAKLIRKDSLTYLAKGDSLARDQSYMLYRLGQRELSRLLFPLAELPKDEVRKIAAQIGLSCAQKPDSQEICFIPDNDYARYIEEKYGTSGPGDFISPEGVPCGRHKGIIHYTVGQRKRLGIALGRPVFVKEIDPVTNRVYLSDEKDAYENEILVSGISMTYPESIRDGIRAEVKIRSRATTVPCEVFIEGEKLKVVFDEPQKAPAKGQSAVLYDGAIVLGGGFIE</sequence>
<keyword evidence="7 11" id="KW-0694">RNA-binding</keyword>
<feature type="site" description="Interaction with tRNA" evidence="11">
    <location>
        <position position="325"/>
    </location>
</feature>
<keyword evidence="8" id="KW-1015">Disulfide bond</keyword>
<dbReference type="PANTHER" id="PTHR11933:SF5">
    <property type="entry name" value="MITOCHONDRIAL TRNA-SPECIFIC 2-THIOURIDYLASE 1"/>
    <property type="match status" value="1"/>
</dbReference>
<evidence type="ECO:0000259" key="13">
    <source>
        <dbReference type="Pfam" id="PF20259"/>
    </source>
</evidence>
<feature type="domain" description="tRNA-specific 2-thiouridylase MnmA-like C-terminal" evidence="12">
    <location>
        <begin position="268"/>
        <end position="341"/>
    </location>
</feature>
<dbReference type="GO" id="GO:0000049">
    <property type="term" value="F:tRNA binding"/>
    <property type="evidence" value="ECO:0007669"/>
    <property type="project" value="UniProtKB-KW"/>
</dbReference>
<evidence type="ECO:0000256" key="9">
    <source>
        <dbReference type="ARBA" id="ARBA00051542"/>
    </source>
</evidence>
<dbReference type="Pfam" id="PF20258">
    <property type="entry name" value="tRNA_Me_trans_C"/>
    <property type="match status" value="1"/>
</dbReference>
<feature type="binding site" evidence="11">
    <location>
        <position position="116"/>
    </location>
    <ligand>
        <name>ATP</name>
        <dbReference type="ChEBI" id="CHEBI:30616"/>
    </ligand>
</feature>
<protein>
    <recommendedName>
        <fullName evidence="11">tRNA-specific 2-thiouridylase MnmA</fullName>
        <ecNumber evidence="11">2.8.1.13</ecNumber>
    </recommendedName>
</protein>
<feature type="binding site" evidence="11">
    <location>
        <position position="35"/>
    </location>
    <ligand>
        <name>ATP</name>
        <dbReference type="ChEBI" id="CHEBI:30616"/>
    </ligand>
</feature>
<keyword evidence="4 11" id="KW-0819">tRNA processing</keyword>
<evidence type="ECO:0000256" key="2">
    <source>
        <dbReference type="ARBA" id="ARBA00022555"/>
    </source>
</evidence>
<feature type="site" description="Interaction with tRNA" evidence="11">
    <location>
        <position position="117"/>
    </location>
</feature>
<keyword evidence="6 11" id="KW-0067">ATP-binding</keyword>
<dbReference type="Gene3D" id="2.30.30.280">
    <property type="entry name" value="Adenine nucleotide alpha hydrolases-like domains"/>
    <property type="match status" value="1"/>
</dbReference>
<keyword evidence="15" id="KW-1185">Reference proteome</keyword>
<dbReference type="Gene3D" id="3.40.50.620">
    <property type="entry name" value="HUPs"/>
    <property type="match status" value="1"/>
</dbReference>
<comment type="caution">
    <text evidence="11">Lacks conserved residue(s) required for the propagation of feature annotation.</text>
</comment>
<evidence type="ECO:0000256" key="6">
    <source>
        <dbReference type="ARBA" id="ARBA00022840"/>
    </source>
</evidence>
<keyword evidence="5 11" id="KW-0547">Nucleotide-binding</keyword>
<dbReference type="EC" id="2.8.1.13" evidence="11"/>
<comment type="catalytic activity">
    <reaction evidence="9 11">
        <text>S-sulfanyl-L-cysteinyl-[protein] + uridine(34) in tRNA + AH2 + ATP = 2-thiouridine(34) in tRNA + L-cysteinyl-[protein] + A + AMP + diphosphate + H(+)</text>
        <dbReference type="Rhea" id="RHEA:47032"/>
        <dbReference type="Rhea" id="RHEA-COMP:10131"/>
        <dbReference type="Rhea" id="RHEA-COMP:11726"/>
        <dbReference type="Rhea" id="RHEA-COMP:11727"/>
        <dbReference type="Rhea" id="RHEA-COMP:11728"/>
        <dbReference type="ChEBI" id="CHEBI:13193"/>
        <dbReference type="ChEBI" id="CHEBI:15378"/>
        <dbReference type="ChEBI" id="CHEBI:17499"/>
        <dbReference type="ChEBI" id="CHEBI:29950"/>
        <dbReference type="ChEBI" id="CHEBI:30616"/>
        <dbReference type="ChEBI" id="CHEBI:33019"/>
        <dbReference type="ChEBI" id="CHEBI:61963"/>
        <dbReference type="ChEBI" id="CHEBI:65315"/>
        <dbReference type="ChEBI" id="CHEBI:87170"/>
        <dbReference type="ChEBI" id="CHEBI:456215"/>
        <dbReference type="EC" id="2.8.1.13"/>
    </reaction>
</comment>
<evidence type="ECO:0000256" key="4">
    <source>
        <dbReference type="ARBA" id="ARBA00022694"/>
    </source>
</evidence>
<dbReference type="EMBL" id="JACRSV010000002">
    <property type="protein sequence ID" value="MBC8559922.1"/>
    <property type="molecule type" value="Genomic_DNA"/>
</dbReference>
<dbReference type="FunFam" id="2.30.30.280:FF:000001">
    <property type="entry name" value="tRNA-specific 2-thiouridylase MnmA"/>
    <property type="match status" value="1"/>
</dbReference>
<accession>A0A926I7J5</accession>
<dbReference type="NCBIfam" id="TIGR00420">
    <property type="entry name" value="trmU"/>
    <property type="match status" value="1"/>
</dbReference>
<evidence type="ECO:0000313" key="15">
    <source>
        <dbReference type="Proteomes" id="UP000610760"/>
    </source>
</evidence>
<dbReference type="GO" id="GO:0005737">
    <property type="term" value="C:cytoplasm"/>
    <property type="evidence" value="ECO:0007669"/>
    <property type="project" value="UniProtKB-SubCell"/>
</dbReference>
<dbReference type="InterPro" id="IPR004506">
    <property type="entry name" value="MnmA-like"/>
</dbReference>
<dbReference type="InterPro" id="IPR046885">
    <property type="entry name" value="MnmA-like_C"/>
</dbReference>
<evidence type="ECO:0000259" key="12">
    <source>
        <dbReference type="Pfam" id="PF20258"/>
    </source>
</evidence>
<dbReference type="PANTHER" id="PTHR11933">
    <property type="entry name" value="TRNA 5-METHYLAMINOMETHYL-2-THIOURIDYLATE -METHYLTRANSFERASE"/>
    <property type="match status" value="1"/>
</dbReference>
<evidence type="ECO:0000313" key="14">
    <source>
        <dbReference type="EMBL" id="MBC8559922.1"/>
    </source>
</evidence>
<evidence type="ECO:0000256" key="3">
    <source>
        <dbReference type="ARBA" id="ARBA00022679"/>
    </source>
</evidence>
<comment type="caution">
    <text evidence="14">The sequence shown here is derived from an EMBL/GenBank/DDBJ whole genome shotgun (WGS) entry which is preliminary data.</text>
</comment>
<keyword evidence="2 11" id="KW-0820">tRNA-binding</keyword>
<proteinExistence type="inferred from homology"/>
<evidence type="ECO:0000256" key="11">
    <source>
        <dbReference type="HAMAP-Rule" id="MF_00144"/>
    </source>
</evidence>
<dbReference type="GO" id="GO:0002143">
    <property type="term" value="P:tRNA wobble position uridine thiolation"/>
    <property type="evidence" value="ECO:0007669"/>
    <property type="project" value="TreeGrafter"/>
</dbReference>
<dbReference type="SUPFAM" id="SSF52402">
    <property type="entry name" value="Adenine nucleotide alpha hydrolases-like"/>
    <property type="match status" value="1"/>
</dbReference>
<dbReference type="NCBIfam" id="NF001138">
    <property type="entry name" value="PRK00143.1"/>
    <property type="match status" value="1"/>
</dbReference>
<dbReference type="InterPro" id="IPR046884">
    <property type="entry name" value="MnmA-like_central"/>
</dbReference>
<evidence type="ECO:0000256" key="1">
    <source>
        <dbReference type="ARBA" id="ARBA00022490"/>
    </source>
</evidence>
<dbReference type="HAMAP" id="MF_00144">
    <property type="entry name" value="tRNA_thiouridyl_MnmA"/>
    <property type="match status" value="1"/>
</dbReference>
<dbReference type="AlphaFoldDB" id="A0A926I7J5"/>
<feature type="active site" description="Nucleophile" evidence="11">
    <location>
        <position position="92"/>
    </location>
</feature>
<feature type="binding site" evidence="11">
    <location>
        <begin position="9"/>
        <end position="16"/>
    </location>
    <ligand>
        <name>ATP</name>
        <dbReference type="ChEBI" id="CHEBI:30616"/>
    </ligand>
</feature>
<comment type="similarity">
    <text evidence="11">Belongs to the MnmA/TRMU family.</text>
</comment>
<feature type="region of interest" description="Interaction with tRNA" evidence="11">
    <location>
        <begin position="138"/>
        <end position="140"/>
    </location>
</feature>
<dbReference type="RefSeq" id="WP_249294893.1">
    <property type="nucleotide sequence ID" value="NZ_JACRSV010000002.1"/>
</dbReference>
<gene>
    <name evidence="11 14" type="primary">mnmA</name>
    <name evidence="14" type="ORF">H8710_07575</name>
</gene>
<dbReference type="InterPro" id="IPR023382">
    <property type="entry name" value="MnmA-like_central_sf"/>
</dbReference>
<keyword evidence="1 11" id="KW-0963">Cytoplasm</keyword>
<organism evidence="14 15">
    <name type="scientific">Fumia xinanensis</name>
    <dbReference type="NCBI Taxonomy" id="2763659"/>
    <lineage>
        <taxon>Bacteria</taxon>
        <taxon>Bacillati</taxon>
        <taxon>Bacillota</taxon>
        <taxon>Clostridia</taxon>
        <taxon>Eubacteriales</taxon>
        <taxon>Oscillospiraceae</taxon>
        <taxon>Fumia</taxon>
    </lineage>
</organism>
<comment type="function">
    <text evidence="10 11">Catalyzes the 2-thiolation of uridine at the wobble position (U34) of tRNA, leading to the formation of s(2)U34.</text>
</comment>
<evidence type="ECO:0000256" key="7">
    <source>
        <dbReference type="ARBA" id="ARBA00022884"/>
    </source>
</evidence>
<dbReference type="Proteomes" id="UP000610760">
    <property type="component" value="Unassembled WGS sequence"/>
</dbReference>
<dbReference type="Pfam" id="PF20259">
    <property type="entry name" value="tRNA_Me_trans_M"/>
    <property type="match status" value="1"/>
</dbReference>
<reference evidence="14" key="1">
    <citation type="submission" date="2020-08" db="EMBL/GenBank/DDBJ databases">
        <title>Genome public.</title>
        <authorList>
            <person name="Liu C."/>
            <person name="Sun Q."/>
        </authorList>
    </citation>
    <scope>NUCLEOTIDE SEQUENCE</scope>
    <source>
        <strain evidence="14">NSJ-33</strain>
    </source>
</reference>